<protein>
    <submittedName>
        <fullName evidence="4">Molecular chaperone, DnaK</fullName>
    </submittedName>
</protein>
<dbReference type="InterPro" id="IPR043129">
    <property type="entry name" value="ATPase_NBD"/>
</dbReference>
<evidence type="ECO:0000256" key="3">
    <source>
        <dbReference type="ARBA" id="ARBA00022840"/>
    </source>
</evidence>
<evidence type="ECO:0000313" key="5">
    <source>
        <dbReference type="Proteomes" id="UP000005954"/>
    </source>
</evidence>
<dbReference type="Proteomes" id="UP000005954">
    <property type="component" value="Unassembled WGS sequence"/>
</dbReference>
<dbReference type="EMBL" id="AALY01000004">
    <property type="protein sequence ID" value="EAP75072.1"/>
    <property type="molecule type" value="Genomic_DNA"/>
</dbReference>
<dbReference type="PANTHER" id="PTHR42749:SF1">
    <property type="entry name" value="CELL SHAPE-DETERMINING PROTEIN MREB"/>
    <property type="match status" value="1"/>
</dbReference>
<dbReference type="Gene3D" id="3.90.640.10">
    <property type="entry name" value="Actin, Chain A, domain 4"/>
    <property type="match status" value="1"/>
</dbReference>
<dbReference type="PANTHER" id="PTHR42749">
    <property type="entry name" value="CELL SHAPE-DETERMINING PROTEIN MREB"/>
    <property type="match status" value="1"/>
</dbReference>
<dbReference type="InterPro" id="IPR013126">
    <property type="entry name" value="Hsp_70_fam"/>
</dbReference>
<dbReference type="SUPFAM" id="SSF53067">
    <property type="entry name" value="Actin-like ATPase domain"/>
    <property type="match status" value="2"/>
</dbReference>
<dbReference type="InterPro" id="IPR018181">
    <property type="entry name" value="Heat_shock_70_CS"/>
</dbReference>
<evidence type="ECO:0000256" key="1">
    <source>
        <dbReference type="ARBA" id="ARBA00007381"/>
    </source>
</evidence>
<evidence type="ECO:0000256" key="2">
    <source>
        <dbReference type="ARBA" id="ARBA00022741"/>
    </source>
</evidence>
<dbReference type="GO" id="GO:0140662">
    <property type="term" value="F:ATP-dependent protein folding chaperone"/>
    <property type="evidence" value="ECO:0007669"/>
    <property type="project" value="InterPro"/>
</dbReference>
<dbReference type="AlphaFoldDB" id="A3SR49"/>
<organism evidence="4 5">
    <name type="scientific">Roseovarius nubinhibens (strain ATCC BAA-591 / DSM 15170 / ISM)</name>
    <dbReference type="NCBI Taxonomy" id="89187"/>
    <lineage>
        <taxon>Bacteria</taxon>
        <taxon>Pseudomonadati</taxon>
        <taxon>Pseudomonadota</taxon>
        <taxon>Alphaproteobacteria</taxon>
        <taxon>Rhodobacterales</taxon>
        <taxon>Roseobacteraceae</taxon>
        <taxon>Roseovarius</taxon>
    </lineage>
</organism>
<dbReference type="Pfam" id="PF00012">
    <property type="entry name" value="HSP70"/>
    <property type="match status" value="1"/>
</dbReference>
<keyword evidence="5" id="KW-1185">Reference proteome</keyword>
<reference evidence="4 5" key="1">
    <citation type="submission" date="2005-12" db="EMBL/GenBank/DDBJ databases">
        <authorList>
            <person name="Moran M.A."/>
            <person name="Ferriera S."/>
            <person name="Johnson J."/>
            <person name="Kravitz S."/>
            <person name="Halpern A."/>
            <person name="Remington K."/>
            <person name="Beeson K."/>
            <person name="Tran B."/>
            <person name="Rogers Y.-H."/>
            <person name="Friedman R."/>
            <person name="Venter J.C."/>
        </authorList>
    </citation>
    <scope>NUCLEOTIDE SEQUENCE [LARGE SCALE GENOMIC DNA]</scope>
    <source>
        <strain evidence="5">ATCC BAA-591 / DSM 15170 / ISM</strain>
    </source>
</reference>
<sequence>MGQAAEGSTGVTATAPVAATASGTAIGAASAAGAAKVVGAATAADATTAAGEAKVADAVTVSATTVAGAATTASAATSESAATATGAAGPVLGVDFGTSNSAAGYLVEGQPRLIEMAPGEVTLPSTFFFDFESRETLLGEPANQALLNGDEGRFMRALKRVLGTPLMHEKRQLLNRQVTFVEIIGGFLAEIKARAERETGLRFDAVLSGRPVVFHGVDDPREAQAEADLRACYEAAGFAQVQFMAEPEAAAIASGALERAGETGLIVDIGGGTSDFSVFRTGETGVEILANHGVRIGGTDFDRSLSIDHVMPLLGRGSQLRKVLGDETTPMPQQIFNDLATWEKIPFLYTPSNRRAVQDMQRLACAPDRLARLLAVLEDELGHDLAFAVERGKIAANAGAGDARIDLGILERGLDAGLPPEALAQSLAPHGQALHRGVTETLALAGRRADEIERVIYVGGSSLMNVVPQVMRALMPGADHVYRDVFTAVTDGLAIAAGR</sequence>
<keyword evidence="2" id="KW-0547">Nucleotide-binding</keyword>
<dbReference type="HOGENOM" id="CLU_033976_2_0_5"/>
<proteinExistence type="inferred from homology"/>
<comment type="similarity">
    <text evidence="1">Belongs to the heat shock protein 70 family.</text>
</comment>
<dbReference type="PROSITE" id="PS00329">
    <property type="entry name" value="HSP70_2"/>
    <property type="match status" value="1"/>
</dbReference>
<dbReference type="Gene3D" id="3.30.420.40">
    <property type="match status" value="2"/>
</dbReference>
<accession>A3SR49</accession>
<evidence type="ECO:0000313" key="4">
    <source>
        <dbReference type="EMBL" id="EAP75072.1"/>
    </source>
</evidence>
<name>A3SR49_ROSNI</name>
<gene>
    <name evidence="4" type="ORF">ISM_10810</name>
</gene>
<comment type="caution">
    <text evidence="4">The sequence shown here is derived from an EMBL/GenBank/DDBJ whole genome shotgun (WGS) entry which is preliminary data.</text>
</comment>
<keyword evidence="3" id="KW-0067">ATP-binding</keyword>
<dbReference type="OrthoDB" id="9807934at2"/>
<dbReference type="eggNOG" id="COG0443">
    <property type="taxonomic scope" value="Bacteria"/>
</dbReference>
<dbReference type="RefSeq" id="WP_009814171.1">
    <property type="nucleotide sequence ID" value="NZ_CH724156.1"/>
</dbReference>
<dbReference type="STRING" id="89187.ISM_10810"/>
<dbReference type="GO" id="GO:0005524">
    <property type="term" value="F:ATP binding"/>
    <property type="evidence" value="ECO:0007669"/>
    <property type="project" value="UniProtKB-KW"/>
</dbReference>